<dbReference type="RefSeq" id="WP_176369741.1">
    <property type="nucleotide sequence ID" value="NZ_JBNDMS010000003.1"/>
</dbReference>
<sequence length="94" mass="11020">MQRFVWAIETPLDWPRRLPVIVTFYEPLHPGFHAKGINWVQMAGAFSRALTRLRAYGKIDLKQHVREKRWKIYLLASFSGRARLQCFYQGSGAL</sequence>
<proteinExistence type="predicted"/>
<name>A0ABX2NXT9_9BURK</name>
<keyword evidence="2" id="KW-1185">Reference proteome</keyword>
<protein>
    <submittedName>
        <fullName evidence="1">Uncharacterized protein</fullName>
    </submittedName>
</protein>
<reference evidence="1 2" key="1">
    <citation type="submission" date="2019-08" db="EMBL/GenBank/DDBJ databases">
        <title>Paraburkholderia simonii sp. nov. and P. youngii sp. nov. Brazilian and Mexican Mimosa-associated rhizobia.</title>
        <authorList>
            <person name="Mavima L."/>
            <person name="Beukes C.W."/>
            <person name="Palmer M."/>
            <person name="De Meyer S.E."/>
            <person name="James E.K."/>
            <person name="Maluk M."/>
            <person name="Avontuur J.R."/>
            <person name="Chan W.Y."/>
            <person name="Venter S.N."/>
            <person name="Steenkamp E.T."/>
        </authorList>
    </citation>
    <scope>NUCLEOTIDE SEQUENCE [LARGE SCALE GENOMIC DNA]</scope>
    <source>
        <strain evidence="1 2">JPY454</strain>
    </source>
</reference>
<evidence type="ECO:0000313" key="2">
    <source>
        <dbReference type="Proteomes" id="UP000821598"/>
    </source>
</evidence>
<comment type="caution">
    <text evidence="1">The sequence shown here is derived from an EMBL/GenBank/DDBJ whole genome shotgun (WGS) entry which is preliminary data.</text>
</comment>
<dbReference type="Proteomes" id="UP000821598">
    <property type="component" value="Unassembled WGS sequence"/>
</dbReference>
<accession>A0ABX2NXT9</accession>
<evidence type="ECO:0000313" key="1">
    <source>
        <dbReference type="EMBL" id="NVI09349.1"/>
    </source>
</evidence>
<gene>
    <name evidence="1" type="ORF">FSB64_37960</name>
</gene>
<organism evidence="1 2">
    <name type="scientific">Paraburkholderia youngii</name>
    <dbReference type="NCBI Taxonomy" id="2782701"/>
    <lineage>
        <taxon>Bacteria</taxon>
        <taxon>Pseudomonadati</taxon>
        <taxon>Pseudomonadota</taxon>
        <taxon>Betaproteobacteria</taxon>
        <taxon>Burkholderiales</taxon>
        <taxon>Burkholderiaceae</taxon>
        <taxon>Paraburkholderia</taxon>
    </lineage>
</organism>
<dbReference type="EMBL" id="VOMC01000078">
    <property type="protein sequence ID" value="NVI09349.1"/>
    <property type="molecule type" value="Genomic_DNA"/>
</dbReference>